<dbReference type="Proteomes" id="UP001277561">
    <property type="component" value="Unassembled WGS sequence"/>
</dbReference>
<gene>
    <name evidence="2" type="ORF">RMS29_20355</name>
</gene>
<dbReference type="RefSeq" id="WP_245445486.1">
    <property type="nucleotide sequence ID" value="NZ_CP192766.1"/>
</dbReference>
<accession>A0ABU4W1F0</accession>
<organism evidence="2 3">
    <name type="scientific">Agrobacterium rosae</name>
    <dbReference type="NCBI Taxonomy" id="1972867"/>
    <lineage>
        <taxon>Bacteria</taxon>
        <taxon>Pseudomonadati</taxon>
        <taxon>Pseudomonadota</taxon>
        <taxon>Alphaproteobacteria</taxon>
        <taxon>Hyphomicrobiales</taxon>
        <taxon>Rhizobiaceae</taxon>
        <taxon>Rhizobium/Agrobacterium group</taxon>
        <taxon>Agrobacterium</taxon>
    </lineage>
</organism>
<dbReference type="GeneID" id="86882921"/>
<dbReference type="InterPro" id="IPR036597">
    <property type="entry name" value="Fido-like_dom_sf"/>
</dbReference>
<evidence type="ECO:0000313" key="3">
    <source>
        <dbReference type="Proteomes" id="UP001277561"/>
    </source>
</evidence>
<keyword evidence="3" id="KW-1185">Reference proteome</keyword>
<protein>
    <recommendedName>
        <fullName evidence="4">Filamentation induced by cAMP protein Fic</fullName>
    </recommendedName>
</protein>
<proteinExistence type="predicted"/>
<evidence type="ECO:0008006" key="4">
    <source>
        <dbReference type="Google" id="ProtNLM"/>
    </source>
</evidence>
<feature type="region of interest" description="Disordered" evidence="1">
    <location>
        <begin position="168"/>
        <end position="201"/>
    </location>
</feature>
<name>A0ABU4W1F0_9HYPH</name>
<evidence type="ECO:0000313" key="2">
    <source>
        <dbReference type="EMBL" id="MDX8331581.1"/>
    </source>
</evidence>
<sequence length="201" mass="23127">MVNRQKTHIYKRYKETGYRPIEPARIEHPSGELLDISLEIVARAERLGRALHPETAAQLARTVRIMNTYYSNLIEGHNTRPREIEQALQGIKPEDDRRDLKIEAVAHYRVQQEIDEREAAGTLPDPASLEFIRYLHRAFYDGATVKMLTIVGNHHSFVMTPGEWRRGEEQDVEVGRHLPPASDRVPDFISGSPSSRLLKKR</sequence>
<dbReference type="Gene3D" id="1.10.3290.10">
    <property type="entry name" value="Fido-like domain"/>
    <property type="match status" value="1"/>
</dbReference>
<reference evidence="2" key="1">
    <citation type="journal article" date="2023" name="Phytobiomes J">
        <title>Deciphering the key players within the bacterial microbiota associated with aerial crown gall tumors on rhododendron: Insights into the gallobiome.</title>
        <authorList>
            <person name="Kuzmanovic N."/>
            <person name="Nesme J."/>
            <person name="Wolf J."/>
            <person name="Neumann-Schaal M."/>
            <person name="Petersen J."/>
            <person name="Fernandez-Gnecco G."/>
            <person name="Sproeer C."/>
            <person name="Bunk B."/>
            <person name="Overmann J."/>
            <person name="Sorensen S.J."/>
            <person name="Idczak E."/>
            <person name="Smalla K."/>
        </authorList>
    </citation>
    <scope>NUCLEOTIDE SEQUENCE [LARGE SCALE GENOMIC DNA]</scope>
    <source>
        <strain evidence="2">Rho-14.1</strain>
    </source>
</reference>
<evidence type="ECO:0000256" key="1">
    <source>
        <dbReference type="SAM" id="MobiDB-lite"/>
    </source>
</evidence>
<dbReference type="EMBL" id="JAVRAD010000011">
    <property type="protein sequence ID" value="MDX8331581.1"/>
    <property type="molecule type" value="Genomic_DNA"/>
</dbReference>
<comment type="caution">
    <text evidence="2">The sequence shown here is derived from an EMBL/GenBank/DDBJ whole genome shotgun (WGS) entry which is preliminary data.</text>
</comment>